<protein>
    <submittedName>
        <fullName evidence="2">Uncharacterized protein</fullName>
    </submittedName>
</protein>
<evidence type="ECO:0000256" key="1">
    <source>
        <dbReference type="SAM" id="MobiDB-lite"/>
    </source>
</evidence>
<evidence type="ECO:0000313" key="2">
    <source>
        <dbReference type="EMBL" id="TID20658.1"/>
    </source>
</evidence>
<comment type="caution">
    <text evidence="2">The sequence shown here is derived from an EMBL/GenBank/DDBJ whole genome shotgun (WGS) entry which is preliminary data.</text>
</comment>
<dbReference type="EMBL" id="SNSC02000010">
    <property type="protein sequence ID" value="TID20658.1"/>
    <property type="molecule type" value="Genomic_DNA"/>
</dbReference>
<feature type="compositionally biased region" description="Basic and acidic residues" evidence="1">
    <location>
        <begin position="130"/>
        <end position="143"/>
    </location>
</feature>
<accession>A0A4Z1P0C4</accession>
<dbReference type="AlphaFoldDB" id="A0A4Z1P0C4"/>
<feature type="compositionally biased region" description="Polar residues" evidence="1">
    <location>
        <begin position="148"/>
        <end position="161"/>
    </location>
</feature>
<keyword evidence="3" id="KW-1185">Reference proteome</keyword>
<gene>
    <name evidence="2" type="ORF">E6O75_ATG05422</name>
</gene>
<dbReference type="Proteomes" id="UP000298493">
    <property type="component" value="Unassembled WGS sequence"/>
</dbReference>
<feature type="region of interest" description="Disordered" evidence="1">
    <location>
        <begin position="123"/>
        <end position="161"/>
    </location>
</feature>
<reference evidence="2 3" key="1">
    <citation type="submission" date="2019-04" db="EMBL/GenBank/DDBJ databases">
        <title>High contiguity whole genome sequence and gene annotation resource for two Venturia nashicola isolates.</title>
        <authorList>
            <person name="Prokchorchik M."/>
            <person name="Won K."/>
            <person name="Lee Y."/>
            <person name="Choi E.D."/>
            <person name="Segonzac C."/>
            <person name="Sohn K.H."/>
        </authorList>
    </citation>
    <scope>NUCLEOTIDE SEQUENCE [LARGE SCALE GENOMIC DNA]</scope>
    <source>
        <strain evidence="2 3">PRI2</strain>
    </source>
</reference>
<evidence type="ECO:0000313" key="3">
    <source>
        <dbReference type="Proteomes" id="UP000298493"/>
    </source>
</evidence>
<proteinExistence type="predicted"/>
<sequence>MVNYQLHIMARATLTHWVLQQGGADDCIQVDDKVKPSGRWQQCRVHPESWIGLSFVDLCPNDSDPWTSPNLVAVTGALMDEYEVAKLWLQLICSICTIPLTPDPDVPGKKEYVSHPENLCLGRRQRRAGRRQDGLVDAKDGLVDAKTGWSTPKTGWSTKEE</sequence>
<name>A0A4Z1P0C4_9PEZI</name>
<organism evidence="2 3">
    <name type="scientific">Venturia nashicola</name>
    <dbReference type="NCBI Taxonomy" id="86259"/>
    <lineage>
        <taxon>Eukaryota</taxon>
        <taxon>Fungi</taxon>
        <taxon>Dikarya</taxon>
        <taxon>Ascomycota</taxon>
        <taxon>Pezizomycotina</taxon>
        <taxon>Dothideomycetes</taxon>
        <taxon>Pleosporomycetidae</taxon>
        <taxon>Venturiales</taxon>
        <taxon>Venturiaceae</taxon>
        <taxon>Venturia</taxon>
    </lineage>
</organism>